<comment type="caution">
    <text evidence="3">The sequence shown here is derived from an EMBL/GenBank/DDBJ whole genome shotgun (WGS) entry which is preliminary data.</text>
</comment>
<dbReference type="InterPro" id="IPR013207">
    <property type="entry name" value="LGFP"/>
</dbReference>
<dbReference type="Pfam" id="PF08486">
    <property type="entry name" value="SpoIID"/>
    <property type="match status" value="1"/>
</dbReference>
<organism evidence="3 4">
    <name type="scientific">Brevibacterium daeguense</name>
    <dbReference type="NCBI Taxonomy" id="909936"/>
    <lineage>
        <taxon>Bacteria</taxon>
        <taxon>Bacillati</taxon>
        <taxon>Actinomycetota</taxon>
        <taxon>Actinomycetes</taxon>
        <taxon>Micrococcales</taxon>
        <taxon>Brevibacteriaceae</taxon>
        <taxon>Brevibacterium</taxon>
    </lineage>
</organism>
<sequence length="633" mass="67661">MRTPPAGLRALGAALTVICTALVIVFSSAPPASAYTVKGAIGNHYQALGGAAGRLGAPTSNERCGLRDSGCYQSFQGGSIHWTRASGAHATWGAIRNAWRDTGWENGKLRYPTTNERCGLRDSGCYQTFQGGSIHWSPASGAHATWGGIRSAWSRTGWENGKLRYPTTNERCGLRNSGCYQTFQGGSIHWSPNTGAHPTWGAIRSTWRDNGWEKGRLGYPKSDEYSISGGMAQDFEFGRITWKPGQGTTVQLTAVPSSFELTGSGFGHGVGMSQYGARGMAAAGKSATEILEHYYRPAKVESISANANADIRVQLLTGTQSVTISPNSGMLRVKAGPAVDDHWHPITLTRTSDNRVKAQVGDQTYTASWISVEWQNTRYWPGGTQPTTVSVDGARAGSTGQYRHGRIEVGVLNNSLNAVNVLRVNTEYMRGIAEMPTSWNPQALRAQAIAARTYAYRNLSSLKADCSCHVYDEVRSQVFAGWTHENGSGGSNWTSAVAATQTVSGSNVTNAQVVRHNGALIDAVYSSSSGGTTNRAADVWGSDVPYLQERDDAAAHSQAAGNPYSSWTTSVTQARMRTAFGLADVADLQITRTGSGMVKSIRAVSSTGAASTRTGPQLRTALGLRSATFDVEF</sequence>
<feature type="domain" description="Sporulation stage II protein D amidase enhancer LytB N-terminal" evidence="2">
    <location>
        <begin position="414"/>
        <end position="502"/>
    </location>
</feature>
<accession>A0ABP8EKT9</accession>
<dbReference type="Pfam" id="PF08310">
    <property type="entry name" value="LGFP"/>
    <property type="match status" value="4"/>
</dbReference>
<evidence type="ECO:0000313" key="3">
    <source>
        <dbReference type="EMBL" id="GAA4284604.1"/>
    </source>
</evidence>
<keyword evidence="4" id="KW-1185">Reference proteome</keyword>
<name>A0ABP8EKT9_9MICO</name>
<gene>
    <name evidence="3" type="ORF">GCM10022261_21350</name>
</gene>
<protein>
    <recommendedName>
        <fullName evidence="2">Sporulation stage II protein D amidase enhancer LytB N-terminal domain-containing protein</fullName>
    </recommendedName>
</protein>
<dbReference type="InterPro" id="IPR013693">
    <property type="entry name" value="SpoIID/LytB_N"/>
</dbReference>
<dbReference type="RefSeq" id="WP_344718602.1">
    <property type="nucleotide sequence ID" value="NZ_BAABAZ010000006.1"/>
</dbReference>
<evidence type="ECO:0000256" key="1">
    <source>
        <dbReference type="SAM" id="SignalP"/>
    </source>
</evidence>
<dbReference type="Proteomes" id="UP001501586">
    <property type="component" value="Unassembled WGS sequence"/>
</dbReference>
<dbReference type="NCBIfam" id="TIGR02669">
    <property type="entry name" value="SpoIID_LytB"/>
    <property type="match status" value="1"/>
</dbReference>
<proteinExistence type="predicted"/>
<dbReference type="InterPro" id="IPR013486">
    <property type="entry name" value="SpoIID/LytB"/>
</dbReference>
<feature type="signal peptide" evidence="1">
    <location>
        <begin position="1"/>
        <end position="34"/>
    </location>
</feature>
<reference evidence="4" key="1">
    <citation type="journal article" date="2019" name="Int. J. Syst. Evol. Microbiol.">
        <title>The Global Catalogue of Microorganisms (GCM) 10K type strain sequencing project: providing services to taxonomists for standard genome sequencing and annotation.</title>
        <authorList>
            <consortium name="The Broad Institute Genomics Platform"/>
            <consortium name="The Broad Institute Genome Sequencing Center for Infectious Disease"/>
            <person name="Wu L."/>
            <person name="Ma J."/>
        </authorList>
    </citation>
    <scope>NUCLEOTIDE SEQUENCE [LARGE SCALE GENOMIC DNA]</scope>
    <source>
        <strain evidence="4">JCM 17458</strain>
    </source>
</reference>
<evidence type="ECO:0000313" key="4">
    <source>
        <dbReference type="Proteomes" id="UP001501586"/>
    </source>
</evidence>
<evidence type="ECO:0000259" key="2">
    <source>
        <dbReference type="Pfam" id="PF08486"/>
    </source>
</evidence>
<keyword evidence="1" id="KW-0732">Signal</keyword>
<dbReference type="EMBL" id="BAABAZ010000006">
    <property type="protein sequence ID" value="GAA4284604.1"/>
    <property type="molecule type" value="Genomic_DNA"/>
</dbReference>
<feature type="chain" id="PRO_5047005344" description="Sporulation stage II protein D amidase enhancer LytB N-terminal domain-containing protein" evidence="1">
    <location>
        <begin position="35"/>
        <end position="633"/>
    </location>
</feature>